<protein>
    <recommendedName>
        <fullName evidence="4">Cardiolipin synthase N-terminal domain-containing protein</fullName>
    </recommendedName>
</protein>
<accession>A0ABV8QUN0</accession>
<dbReference type="Proteomes" id="UP001595907">
    <property type="component" value="Unassembled WGS sequence"/>
</dbReference>
<proteinExistence type="predicted"/>
<feature type="transmembrane region" description="Helical" evidence="1">
    <location>
        <begin position="39"/>
        <end position="63"/>
    </location>
</feature>
<sequence length="70" mass="7879">MGIIIIGFVLLVLFVLGGIAFLISKRIKKELDAQENKYAWLISGVAFLIIFAALVLGVFYLFITNVKFER</sequence>
<reference evidence="3" key="1">
    <citation type="journal article" date="2019" name="Int. J. Syst. Evol. Microbiol.">
        <title>The Global Catalogue of Microorganisms (GCM) 10K type strain sequencing project: providing services to taxonomists for standard genome sequencing and annotation.</title>
        <authorList>
            <consortium name="The Broad Institute Genomics Platform"/>
            <consortium name="The Broad Institute Genome Sequencing Center for Infectious Disease"/>
            <person name="Wu L."/>
            <person name="Ma J."/>
        </authorList>
    </citation>
    <scope>NUCLEOTIDE SEQUENCE [LARGE SCALE GENOMIC DNA]</scope>
    <source>
        <strain evidence="3">CECT 8289</strain>
    </source>
</reference>
<gene>
    <name evidence="2" type="ORF">ACFOWM_09425</name>
</gene>
<keyword evidence="1" id="KW-0472">Membrane</keyword>
<name>A0ABV8QUN0_9BACT</name>
<keyword evidence="3" id="KW-1185">Reference proteome</keyword>
<organism evidence="2 3">
    <name type="scientific">Ferruginibacter yonginensis</name>
    <dbReference type="NCBI Taxonomy" id="1310416"/>
    <lineage>
        <taxon>Bacteria</taxon>
        <taxon>Pseudomonadati</taxon>
        <taxon>Bacteroidota</taxon>
        <taxon>Chitinophagia</taxon>
        <taxon>Chitinophagales</taxon>
        <taxon>Chitinophagaceae</taxon>
        <taxon>Ferruginibacter</taxon>
    </lineage>
</organism>
<dbReference type="EMBL" id="JBHSCZ010000002">
    <property type="protein sequence ID" value="MFC4263098.1"/>
    <property type="molecule type" value="Genomic_DNA"/>
</dbReference>
<evidence type="ECO:0000256" key="1">
    <source>
        <dbReference type="SAM" id="Phobius"/>
    </source>
</evidence>
<keyword evidence="1" id="KW-0812">Transmembrane</keyword>
<evidence type="ECO:0008006" key="4">
    <source>
        <dbReference type="Google" id="ProtNLM"/>
    </source>
</evidence>
<evidence type="ECO:0000313" key="3">
    <source>
        <dbReference type="Proteomes" id="UP001595907"/>
    </source>
</evidence>
<dbReference type="RefSeq" id="WP_379709207.1">
    <property type="nucleotide sequence ID" value="NZ_JBHSCZ010000002.1"/>
</dbReference>
<evidence type="ECO:0000313" key="2">
    <source>
        <dbReference type="EMBL" id="MFC4263098.1"/>
    </source>
</evidence>
<comment type="caution">
    <text evidence="2">The sequence shown here is derived from an EMBL/GenBank/DDBJ whole genome shotgun (WGS) entry which is preliminary data.</text>
</comment>
<keyword evidence="1" id="KW-1133">Transmembrane helix</keyword>
<feature type="transmembrane region" description="Helical" evidence="1">
    <location>
        <begin position="6"/>
        <end position="27"/>
    </location>
</feature>